<dbReference type="InterPro" id="IPR011330">
    <property type="entry name" value="Glyco_hydro/deAcase_b/a-brl"/>
</dbReference>
<dbReference type="PANTHER" id="PTHR34216:SF7">
    <property type="entry name" value="POLY-BETA-1,6-N-ACETYL-D-GLUCOSAMINE N-DEACETYLASE"/>
    <property type="match status" value="1"/>
</dbReference>
<comment type="caution">
    <text evidence="3">The sequence shown here is derived from an EMBL/GenBank/DDBJ whole genome shotgun (WGS) entry which is preliminary data.</text>
</comment>
<evidence type="ECO:0000313" key="4">
    <source>
        <dbReference type="Proteomes" id="UP001165962"/>
    </source>
</evidence>
<dbReference type="RefSeq" id="WP_166152124.1">
    <property type="nucleotide sequence ID" value="NZ_JAAOIW010000006.1"/>
</dbReference>
<dbReference type="SUPFAM" id="SSF88713">
    <property type="entry name" value="Glycoside hydrolase/deacetylase"/>
    <property type="match status" value="1"/>
</dbReference>
<dbReference type="PROSITE" id="PS51677">
    <property type="entry name" value="NODB"/>
    <property type="match status" value="1"/>
</dbReference>
<evidence type="ECO:0000256" key="1">
    <source>
        <dbReference type="ARBA" id="ARBA00022729"/>
    </source>
</evidence>
<dbReference type="Proteomes" id="UP001165962">
    <property type="component" value="Unassembled WGS sequence"/>
</dbReference>
<evidence type="ECO:0000259" key="2">
    <source>
        <dbReference type="PROSITE" id="PS51677"/>
    </source>
</evidence>
<feature type="domain" description="NodB homology" evidence="2">
    <location>
        <begin position="52"/>
        <end position="240"/>
    </location>
</feature>
<dbReference type="EMBL" id="JAAOIW010000006">
    <property type="protein sequence ID" value="NHN31839.1"/>
    <property type="molecule type" value="Genomic_DNA"/>
</dbReference>
<gene>
    <name evidence="3" type="ORF">G9U52_18545</name>
</gene>
<dbReference type="InterPro" id="IPR002509">
    <property type="entry name" value="NODB_dom"/>
</dbReference>
<dbReference type="Pfam" id="PF01522">
    <property type="entry name" value="Polysacc_deac_1"/>
    <property type="match status" value="1"/>
</dbReference>
<evidence type="ECO:0000313" key="3">
    <source>
        <dbReference type="EMBL" id="NHN31839.1"/>
    </source>
</evidence>
<dbReference type="Gene3D" id="3.20.20.370">
    <property type="entry name" value="Glycoside hydrolase/deacetylase"/>
    <property type="match status" value="1"/>
</dbReference>
<dbReference type="PANTHER" id="PTHR34216">
    <property type="match status" value="1"/>
</dbReference>
<keyword evidence="4" id="KW-1185">Reference proteome</keyword>
<dbReference type="InterPro" id="IPR051398">
    <property type="entry name" value="Polysacch_Deacetylase"/>
</dbReference>
<reference evidence="3" key="1">
    <citation type="submission" date="2020-03" db="EMBL/GenBank/DDBJ databases">
        <title>Draft sequencing of Paenibacilllus sp. S3N08.</title>
        <authorList>
            <person name="Kim D.-U."/>
        </authorList>
    </citation>
    <scope>NUCLEOTIDE SEQUENCE</scope>
    <source>
        <strain evidence="3">S3N08</strain>
    </source>
</reference>
<name>A0ABX0JC99_9BACL</name>
<organism evidence="3 4">
    <name type="scientific">Paenibacillus agricola</name>
    <dbReference type="NCBI Taxonomy" id="2716264"/>
    <lineage>
        <taxon>Bacteria</taxon>
        <taxon>Bacillati</taxon>
        <taxon>Bacillota</taxon>
        <taxon>Bacilli</taxon>
        <taxon>Bacillales</taxon>
        <taxon>Paenibacillaceae</taxon>
        <taxon>Paenibacillus</taxon>
    </lineage>
</organism>
<keyword evidence="1" id="KW-0732">Signal</keyword>
<accession>A0ABX0JC99</accession>
<sequence>MYHHIAEDDRSSSTITSQLFREQLTYLRSKGYHFITLDELKKFLAGAAVPDKAVLVTFDDGYESFYTLGFPILKELQIPAVNFIITETLDHPQEDTPPKLSREQIIAMTSTSDLVDAECHTHAFHGKRENGKAYLLQETDETDQQYVDRIVADTQACAANVEQIDLIPVDSLAYPFGTSDKNTNQAMQIAGIHYAFTIQPLMATRGVDPLHIPRINAGAPQVTPEGLDAQIRQKIIAVRK</sequence>
<proteinExistence type="predicted"/>
<protein>
    <submittedName>
        <fullName evidence="3">Polysaccharide deacetylase family protein</fullName>
    </submittedName>
</protein>